<dbReference type="Pfam" id="PF00646">
    <property type="entry name" value="F-box"/>
    <property type="match status" value="1"/>
</dbReference>
<dbReference type="SMART" id="SM00256">
    <property type="entry name" value="FBOX"/>
    <property type="match status" value="1"/>
</dbReference>
<dbReference type="Gene3D" id="1.20.1280.50">
    <property type="match status" value="1"/>
</dbReference>
<dbReference type="PANTHER" id="PTHR34223">
    <property type="entry name" value="OS11G0201299 PROTEIN"/>
    <property type="match status" value="1"/>
</dbReference>
<dbReference type="InterPro" id="IPR053197">
    <property type="entry name" value="F-box_SCFL_complex_component"/>
</dbReference>
<organism evidence="3 4">
    <name type="scientific">Eleusine coracana subsp. coracana</name>
    <dbReference type="NCBI Taxonomy" id="191504"/>
    <lineage>
        <taxon>Eukaryota</taxon>
        <taxon>Viridiplantae</taxon>
        <taxon>Streptophyta</taxon>
        <taxon>Embryophyta</taxon>
        <taxon>Tracheophyta</taxon>
        <taxon>Spermatophyta</taxon>
        <taxon>Magnoliopsida</taxon>
        <taxon>Liliopsida</taxon>
        <taxon>Poales</taxon>
        <taxon>Poaceae</taxon>
        <taxon>PACMAD clade</taxon>
        <taxon>Chloridoideae</taxon>
        <taxon>Cynodonteae</taxon>
        <taxon>Eleusininae</taxon>
        <taxon>Eleusine</taxon>
    </lineage>
</organism>
<proteinExistence type="predicted"/>
<dbReference type="InterPro" id="IPR001810">
    <property type="entry name" value="F-box_dom"/>
</dbReference>
<dbReference type="EMBL" id="BQKI01000017">
    <property type="protein sequence ID" value="GJN10473.1"/>
    <property type="molecule type" value="Genomic_DNA"/>
</dbReference>
<evidence type="ECO:0000313" key="4">
    <source>
        <dbReference type="Proteomes" id="UP001054889"/>
    </source>
</evidence>
<evidence type="ECO:0000256" key="1">
    <source>
        <dbReference type="SAM" id="MobiDB-lite"/>
    </source>
</evidence>
<accession>A0AAV5DIV7</accession>
<dbReference type="PROSITE" id="PS50181">
    <property type="entry name" value="FBOX"/>
    <property type="match status" value="1"/>
</dbReference>
<reference evidence="3" key="2">
    <citation type="submission" date="2021-12" db="EMBL/GenBank/DDBJ databases">
        <title>Resequencing data analysis of finger millet.</title>
        <authorList>
            <person name="Hatakeyama M."/>
            <person name="Aluri S."/>
            <person name="Balachadran M.T."/>
            <person name="Sivarajan S.R."/>
            <person name="Poveda L."/>
            <person name="Shimizu-Inatsugi R."/>
            <person name="Schlapbach R."/>
            <person name="Sreeman S.M."/>
            <person name="Shimizu K.K."/>
        </authorList>
    </citation>
    <scope>NUCLEOTIDE SEQUENCE</scope>
</reference>
<feature type="domain" description="F-box" evidence="2">
    <location>
        <begin position="27"/>
        <end position="73"/>
    </location>
</feature>
<dbReference type="Proteomes" id="UP001054889">
    <property type="component" value="Unassembled WGS sequence"/>
</dbReference>
<dbReference type="CDD" id="cd22160">
    <property type="entry name" value="F-box_AtFBL13-like"/>
    <property type="match status" value="1"/>
</dbReference>
<dbReference type="AlphaFoldDB" id="A0AAV5DIV7"/>
<dbReference type="InterPro" id="IPR036047">
    <property type="entry name" value="F-box-like_dom_sf"/>
</dbReference>
<name>A0AAV5DIV7_ELECO</name>
<dbReference type="SUPFAM" id="SSF81383">
    <property type="entry name" value="F-box domain"/>
    <property type="match status" value="1"/>
</dbReference>
<dbReference type="InterPro" id="IPR053781">
    <property type="entry name" value="F-box_AtFBL13-like"/>
</dbReference>
<keyword evidence="4" id="KW-1185">Reference proteome</keyword>
<feature type="region of interest" description="Disordered" evidence="1">
    <location>
        <begin position="1"/>
        <end position="26"/>
    </location>
</feature>
<sequence>MSMQQRSGGEVGAAKRVTASDDGAGGEDCLSALPDDVLIYILRHLDTDEAARTSVLSRRWRRVWTLLPSFSRTPSPPVKCLCSISTSRSRMPLPNPWRRGFPPPRAGSPVNCPFTTSIRPPTVRRRRLREALLSCLASTRPPRSAST</sequence>
<gene>
    <name evidence="3" type="primary">ga28568</name>
    <name evidence="3" type="ORF">PR202_ga28568</name>
</gene>
<reference evidence="3" key="1">
    <citation type="journal article" date="2018" name="DNA Res.">
        <title>Multiple hybrid de novo genome assembly of finger millet, an orphan allotetraploid crop.</title>
        <authorList>
            <person name="Hatakeyama M."/>
            <person name="Aluri S."/>
            <person name="Balachadran M.T."/>
            <person name="Sivarajan S.R."/>
            <person name="Patrignani A."/>
            <person name="Gruter S."/>
            <person name="Poveda L."/>
            <person name="Shimizu-Inatsugi R."/>
            <person name="Baeten J."/>
            <person name="Francoijs K.J."/>
            <person name="Nataraja K.N."/>
            <person name="Reddy Y.A.N."/>
            <person name="Phadnis S."/>
            <person name="Ravikumar R.L."/>
            <person name="Schlapbach R."/>
            <person name="Sreeman S.M."/>
            <person name="Shimizu K.K."/>
        </authorList>
    </citation>
    <scope>NUCLEOTIDE SEQUENCE</scope>
</reference>
<feature type="region of interest" description="Disordered" evidence="1">
    <location>
        <begin position="93"/>
        <end position="116"/>
    </location>
</feature>
<protein>
    <recommendedName>
        <fullName evidence="2">F-box domain-containing protein</fullName>
    </recommendedName>
</protein>
<evidence type="ECO:0000313" key="3">
    <source>
        <dbReference type="EMBL" id="GJN10473.1"/>
    </source>
</evidence>
<comment type="caution">
    <text evidence="3">The sequence shown here is derived from an EMBL/GenBank/DDBJ whole genome shotgun (WGS) entry which is preliminary data.</text>
</comment>
<evidence type="ECO:0000259" key="2">
    <source>
        <dbReference type="PROSITE" id="PS50181"/>
    </source>
</evidence>